<comment type="caution">
    <text evidence="2">The sequence shown here is derived from an EMBL/GenBank/DDBJ whole genome shotgun (WGS) entry which is preliminary data.</text>
</comment>
<gene>
    <name evidence="2" type="ORF">AAHA92_33446</name>
</gene>
<name>A0ABD1FP00_SALDI</name>
<organism evidence="2 3">
    <name type="scientific">Salvia divinorum</name>
    <name type="common">Maria pastora</name>
    <name type="synonym">Diviner's sage</name>
    <dbReference type="NCBI Taxonomy" id="28513"/>
    <lineage>
        <taxon>Eukaryota</taxon>
        <taxon>Viridiplantae</taxon>
        <taxon>Streptophyta</taxon>
        <taxon>Embryophyta</taxon>
        <taxon>Tracheophyta</taxon>
        <taxon>Spermatophyta</taxon>
        <taxon>Magnoliopsida</taxon>
        <taxon>eudicotyledons</taxon>
        <taxon>Gunneridae</taxon>
        <taxon>Pentapetalae</taxon>
        <taxon>asterids</taxon>
        <taxon>lamiids</taxon>
        <taxon>Lamiales</taxon>
        <taxon>Lamiaceae</taxon>
        <taxon>Nepetoideae</taxon>
        <taxon>Mentheae</taxon>
        <taxon>Salviinae</taxon>
        <taxon>Salvia</taxon>
        <taxon>Salvia subgen. Calosphace</taxon>
    </lineage>
</organism>
<keyword evidence="1" id="KW-0175">Coiled coil</keyword>
<dbReference type="InterPro" id="IPR015915">
    <property type="entry name" value="Kelch-typ_b-propeller"/>
</dbReference>
<keyword evidence="3" id="KW-1185">Reference proteome</keyword>
<feature type="coiled-coil region" evidence="1">
    <location>
        <begin position="15"/>
        <end position="45"/>
    </location>
</feature>
<dbReference type="Proteomes" id="UP001567538">
    <property type="component" value="Unassembled WGS sequence"/>
</dbReference>
<evidence type="ECO:0000313" key="2">
    <source>
        <dbReference type="EMBL" id="KAL1533581.1"/>
    </source>
</evidence>
<dbReference type="SUPFAM" id="SSF117281">
    <property type="entry name" value="Kelch motif"/>
    <property type="match status" value="1"/>
</dbReference>
<dbReference type="InterPro" id="IPR006652">
    <property type="entry name" value="Kelch_1"/>
</dbReference>
<evidence type="ECO:0000256" key="1">
    <source>
        <dbReference type="SAM" id="Coils"/>
    </source>
</evidence>
<dbReference type="Gene3D" id="2.120.10.80">
    <property type="entry name" value="Kelch-type beta propeller"/>
    <property type="match status" value="1"/>
</dbReference>
<dbReference type="EMBL" id="JBEAFC010000014">
    <property type="protein sequence ID" value="KAL1533581.1"/>
    <property type="molecule type" value="Genomic_DNA"/>
</dbReference>
<sequence>MGSEINDRDISSMDYEDLVELEHRLELELNEVRAQKVKLIQEEEENLKKMHRHIGVGIRFTVIKYHEEKMQYLVVDLKDVLISGFPAVSCVEGIECEDIPSEPGVCRVGDALFMVGGHLKHTKVRYGSQYSIPPDTKWLWSAPAPPIAGGSFTMTWTRCNTPMDSRRILPLVVSLHDGRIFICGGTSEPECWLEIYDPEKNEFNRRDLPDHTPLSCFLWADQSIMLYYNRVTIEEEEVSKPSLILYDVERNNWEIFAENLPASQRCYWEKRNLIYVGGNILFIIYQASCWFVYDLSAKKVVRKVDVGFKDGHGMHALDLRYAKVEVVQGKGGDYISTVQFSGVLKIGGFDELYIIANEANIKRAAEEDRLKEREVDEK</sequence>
<dbReference type="AlphaFoldDB" id="A0ABD1FP00"/>
<dbReference type="Pfam" id="PF01344">
    <property type="entry name" value="Kelch_1"/>
    <property type="match status" value="1"/>
</dbReference>
<evidence type="ECO:0000313" key="3">
    <source>
        <dbReference type="Proteomes" id="UP001567538"/>
    </source>
</evidence>
<reference evidence="2 3" key="1">
    <citation type="submission" date="2024-06" db="EMBL/GenBank/DDBJ databases">
        <title>A chromosome level genome sequence of Diviner's sage (Salvia divinorum).</title>
        <authorList>
            <person name="Ford S.A."/>
            <person name="Ro D.-K."/>
            <person name="Ness R.W."/>
            <person name="Phillips M.A."/>
        </authorList>
    </citation>
    <scope>NUCLEOTIDE SEQUENCE [LARGE SCALE GENOMIC DNA]</scope>
    <source>
        <strain evidence="2">SAF-2024a</strain>
        <tissue evidence="2">Leaf</tissue>
    </source>
</reference>
<accession>A0ABD1FP00</accession>
<protein>
    <submittedName>
        <fullName evidence="2">Alpha,alpha-trehalose-phosphate synthase [UDP-forming] 1-like</fullName>
    </submittedName>
</protein>
<proteinExistence type="predicted"/>